<dbReference type="GO" id="GO:0016887">
    <property type="term" value="F:ATP hydrolysis activity"/>
    <property type="evidence" value="ECO:0007669"/>
    <property type="project" value="InterPro"/>
</dbReference>
<protein>
    <submittedName>
        <fullName evidence="4">DNA repair exonuclease SbcCD ATPase subunit</fullName>
    </submittedName>
</protein>
<keyword evidence="1" id="KW-0175">Coiled coil</keyword>
<proteinExistence type="predicted"/>
<gene>
    <name evidence="4" type="ORF">EV672_1049</name>
</gene>
<evidence type="ECO:0000259" key="3">
    <source>
        <dbReference type="Pfam" id="PF13476"/>
    </source>
</evidence>
<keyword evidence="5" id="KW-1185">Reference proteome</keyword>
<feature type="coiled-coil region" evidence="1">
    <location>
        <begin position="544"/>
        <end position="571"/>
    </location>
</feature>
<evidence type="ECO:0000256" key="2">
    <source>
        <dbReference type="SAM" id="MobiDB-lite"/>
    </source>
</evidence>
<dbReference type="SUPFAM" id="SSF52540">
    <property type="entry name" value="P-loop containing nucleoside triphosphate hydrolases"/>
    <property type="match status" value="1"/>
</dbReference>
<dbReference type="PANTHER" id="PTHR41259:SF1">
    <property type="entry name" value="DOUBLE-STRAND BREAK REPAIR RAD50 ATPASE, PUTATIVE-RELATED"/>
    <property type="match status" value="1"/>
</dbReference>
<dbReference type="AlphaFoldDB" id="A0A4R6RBU7"/>
<feature type="coiled-coil region" evidence="1">
    <location>
        <begin position="658"/>
        <end position="685"/>
    </location>
</feature>
<dbReference type="InterPro" id="IPR038729">
    <property type="entry name" value="Rad50/SbcC_AAA"/>
</dbReference>
<keyword evidence="4" id="KW-0269">Exonuclease</keyword>
<feature type="coiled-coil region" evidence="1">
    <location>
        <begin position="209"/>
        <end position="433"/>
    </location>
</feature>
<dbReference type="RefSeq" id="WP_133608267.1">
    <property type="nucleotide sequence ID" value="NZ_SNXW01000004.1"/>
</dbReference>
<sequence>MSLRLTHLKVEQLRRFRQPFELAQLQPGLNLFTAPNEAGKSTLVRAIRAAFFERYRSKSVDDLRPWGDSGATPSVEIGFELDGQAGLLSKSFLGNKARCDLRIGGQTWTGADAEEYLAQMLGFAYAGKGASKSEHWGIPGLLWVEQGSGQELKEAADHAYGHLHQALESHLRDSHASALTATGGDAVLAAVNEQRDQLLTSTGRPRGPYAEAIARVDALRERCQELEDKVLTYQQQVDDLSRLRTEQQRDEADRPWDRLQAQLTQAREALQAAEQADQQLSDARRLLVNFQNQKDLLVQQRNNFAQLERDGVQRQNDAESARTRLQDAQAQLAQAQQQAQQAQGALTVAQTQLRIAEQASQRQQLRRQHELQQQSLDQIQATLLQAKAAEGRLQALRQQVQGASLSAADMQRLRQLEAKAHQADLRMQDLATRIQFQLMPGQAITVCAQGQAQTVAGEGELLLPGATTLTLPGLGELTILPGGEDLSELSLQLHSAQAALRSALQALNVPDLVAAEQRAVQQAQHAQHLQLAEQALVLIAPLGLSALEAQLEQMQAELQRSAQALLRLQGVANGGNVSSEQEPGASTDGPTDEPEEVPSLALAESAYKSAEFAQAQASEALGAAQSLRATASAQAEGAERECSIIQQQLGSADRARQKEDIQAQLESVQSQQEAQRLRVEQLDAQLAQVRPDILAQDVERFERSLAQSRQRQHDRATQITVLEQGLALQGAQGSEEALALSRGELVRAQRRQAELQLRANALELLRSQLEAKRQAALDRLQAPLQQHLQRYLSLLFPGASVAVSDTLVPTELTRRNPSGGQEVGAFEALSFGAREQLSLVSRFAYADLLREAGRPTLIILDDALVHSDAARLALMKRVVFDASQRHQILLFSCHPESWRDMGEAPRELDG</sequence>
<feature type="coiled-coil region" evidence="1">
    <location>
        <begin position="745"/>
        <end position="779"/>
    </location>
</feature>
<reference evidence="4 5" key="1">
    <citation type="submission" date="2019-03" db="EMBL/GenBank/DDBJ databases">
        <title>Genomic Encyclopedia of Type Strains, Phase IV (KMG-IV): sequencing the most valuable type-strain genomes for metagenomic binning, comparative biology and taxonomic classification.</title>
        <authorList>
            <person name="Goeker M."/>
        </authorList>
    </citation>
    <scope>NUCLEOTIDE SEQUENCE [LARGE SCALE GENOMIC DNA]</scope>
    <source>
        <strain evidence="4 5">DSM 11901</strain>
    </source>
</reference>
<dbReference type="GO" id="GO:0004527">
    <property type="term" value="F:exonuclease activity"/>
    <property type="evidence" value="ECO:0007669"/>
    <property type="project" value="UniProtKB-KW"/>
</dbReference>
<keyword evidence="4" id="KW-0378">Hydrolase</keyword>
<evidence type="ECO:0000256" key="1">
    <source>
        <dbReference type="SAM" id="Coils"/>
    </source>
</evidence>
<name>A0A4R6RBU7_9BURK</name>
<feature type="region of interest" description="Disordered" evidence="2">
    <location>
        <begin position="574"/>
        <end position="597"/>
    </location>
</feature>
<dbReference type="InterPro" id="IPR027417">
    <property type="entry name" value="P-loop_NTPase"/>
</dbReference>
<dbReference type="GO" id="GO:0006302">
    <property type="term" value="P:double-strand break repair"/>
    <property type="evidence" value="ECO:0007669"/>
    <property type="project" value="InterPro"/>
</dbReference>
<dbReference type="Gene3D" id="3.40.50.300">
    <property type="entry name" value="P-loop containing nucleotide triphosphate hydrolases"/>
    <property type="match status" value="2"/>
</dbReference>
<accession>A0A4R6RBU7</accession>
<evidence type="ECO:0000313" key="5">
    <source>
        <dbReference type="Proteomes" id="UP000294593"/>
    </source>
</evidence>
<dbReference type="OrthoDB" id="9764467at2"/>
<organism evidence="4 5">
    <name type="scientific">Aquabacterium commune</name>
    <dbReference type="NCBI Taxonomy" id="70586"/>
    <lineage>
        <taxon>Bacteria</taxon>
        <taxon>Pseudomonadati</taxon>
        <taxon>Pseudomonadota</taxon>
        <taxon>Betaproteobacteria</taxon>
        <taxon>Burkholderiales</taxon>
        <taxon>Aquabacterium</taxon>
    </lineage>
</organism>
<evidence type="ECO:0000313" key="4">
    <source>
        <dbReference type="EMBL" id="TDP83631.1"/>
    </source>
</evidence>
<dbReference type="Pfam" id="PF13476">
    <property type="entry name" value="AAA_23"/>
    <property type="match status" value="1"/>
</dbReference>
<feature type="domain" description="Rad50/SbcC-type AAA" evidence="3">
    <location>
        <begin position="8"/>
        <end position="68"/>
    </location>
</feature>
<dbReference type="EMBL" id="SNXW01000004">
    <property type="protein sequence ID" value="TDP83631.1"/>
    <property type="molecule type" value="Genomic_DNA"/>
</dbReference>
<comment type="caution">
    <text evidence="4">The sequence shown here is derived from an EMBL/GenBank/DDBJ whole genome shotgun (WGS) entry which is preliminary data.</text>
</comment>
<dbReference type="PANTHER" id="PTHR41259">
    <property type="entry name" value="DOUBLE-STRAND BREAK REPAIR RAD50 ATPASE, PUTATIVE-RELATED"/>
    <property type="match status" value="1"/>
</dbReference>
<dbReference type="Proteomes" id="UP000294593">
    <property type="component" value="Unassembled WGS sequence"/>
</dbReference>
<keyword evidence="4" id="KW-0540">Nuclease</keyword>